<dbReference type="Gramene" id="PSS10143">
    <property type="protein sequence ID" value="PSS10143"/>
    <property type="gene ID" value="CEY00_Acc17257"/>
</dbReference>
<protein>
    <submittedName>
        <fullName evidence="2">CLE43p like</fullName>
    </submittedName>
</protein>
<comment type="caution">
    <text evidence="2">The sequence shown here is derived from an EMBL/GenBank/DDBJ whole genome shotgun (WGS) entry which is preliminary data.</text>
</comment>
<dbReference type="AlphaFoldDB" id="A0A2R6QL47"/>
<evidence type="ECO:0000256" key="1">
    <source>
        <dbReference type="SAM" id="SignalP"/>
    </source>
</evidence>
<feature type="signal peptide" evidence="1">
    <location>
        <begin position="1"/>
        <end position="26"/>
    </location>
</feature>
<keyword evidence="3" id="KW-1185">Reference proteome</keyword>
<reference evidence="2 3" key="1">
    <citation type="submission" date="2017-07" db="EMBL/GenBank/DDBJ databases">
        <title>An improved, manually edited Actinidia chinensis var. chinensis (kiwifruit) genome highlights the challenges associated with draft genomes and gene prediction in plants.</title>
        <authorList>
            <person name="Pilkington S."/>
            <person name="Crowhurst R."/>
            <person name="Hilario E."/>
            <person name="Nardozza S."/>
            <person name="Fraser L."/>
            <person name="Peng Y."/>
            <person name="Gunaseelan K."/>
            <person name="Simpson R."/>
            <person name="Tahir J."/>
            <person name="Deroles S."/>
            <person name="Templeton K."/>
            <person name="Luo Z."/>
            <person name="Davy M."/>
            <person name="Cheng C."/>
            <person name="Mcneilage M."/>
            <person name="Scaglione D."/>
            <person name="Liu Y."/>
            <person name="Zhang Q."/>
            <person name="Datson P."/>
            <person name="De Silva N."/>
            <person name="Gardiner S."/>
            <person name="Bassett H."/>
            <person name="Chagne D."/>
            <person name="Mccallum J."/>
            <person name="Dzierzon H."/>
            <person name="Deng C."/>
            <person name="Wang Y.-Y."/>
            <person name="Barron N."/>
            <person name="Manako K."/>
            <person name="Bowen J."/>
            <person name="Foster T."/>
            <person name="Erridge Z."/>
            <person name="Tiffin H."/>
            <person name="Waite C."/>
            <person name="Davies K."/>
            <person name="Grierson E."/>
            <person name="Laing W."/>
            <person name="Kirk R."/>
            <person name="Chen X."/>
            <person name="Wood M."/>
            <person name="Montefiori M."/>
            <person name="Brummell D."/>
            <person name="Schwinn K."/>
            <person name="Catanach A."/>
            <person name="Fullerton C."/>
            <person name="Li D."/>
            <person name="Meiyalaghan S."/>
            <person name="Nieuwenhuizen N."/>
            <person name="Read N."/>
            <person name="Prakash R."/>
            <person name="Hunter D."/>
            <person name="Zhang H."/>
            <person name="Mckenzie M."/>
            <person name="Knabel M."/>
            <person name="Harris A."/>
            <person name="Allan A."/>
            <person name="Chen A."/>
            <person name="Janssen B."/>
            <person name="Plunkett B."/>
            <person name="Dwamena C."/>
            <person name="Voogd C."/>
            <person name="Leif D."/>
            <person name="Lafferty D."/>
            <person name="Souleyre E."/>
            <person name="Varkonyi-Gasic E."/>
            <person name="Gambi F."/>
            <person name="Hanley J."/>
            <person name="Yao J.-L."/>
            <person name="Cheung J."/>
            <person name="David K."/>
            <person name="Warren B."/>
            <person name="Marsh K."/>
            <person name="Snowden K."/>
            <person name="Lin-Wang K."/>
            <person name="Brian L."/>
            <person name="Martinez-Sanchez M."/>
            <person name="Wang M."/>
            <person name="Ileperuma N."/>
            <person name="Macnee N."/>
            <person name="Campin R."/>
            <person name="Mcatee P."/>
            <person name="Drummond R."/>
            <person name="Espley R."/>
            <person name="Ireland H."/>
            <person name="Wu R."/>
            <person name="Atkinson R."/>
            <person name="Karunairetnam S."/>
            <person name="Bulley S."/>
            <person name="Chunkath S."/>
            <person name="Hanley Z."/>
            <person name="Storey R."/>
            <person name="Thrimawithana A."/>
            <person name="Thomson S."/>
            <person name="David C."/>
            <person name="Testolin R."/>
        </authorList>
    </citation>
    <scope>NUCLEOTIDE SEQUENCE [LARGE SCALE GENOMIC DNA]</scope>
    <source>
        <strain evidence="3">cv. Red5</strain>
        <tissue evidence="2">Young leaf</tissue>
    </source>
</reference>
<proteinExistence type="predicted"/>
<dbReference type="OMA" id="WKDQNLD"/>
<organism evidence="2 3">
    <name type="scientific">Actinidia chinensis var. chinensis</name>
    <name type="common">Chinese soft-hair kiwi</name>
    <dbReference type="NCBI Taxonomy" id="1590841"/>
    <lineage>
        <taxon>Eukaryota</taxon>
        <taxon>Viridiplantae</taxon>
        <taxon>Streptophyta</taxon>
        <taxon>Embryophyta</taxon>
        <taxon>Tracheophyta</taxon>
        <taxon>Spermatophyta</taxon>
        <taxon>Magnoliopsida</taxon>
        <taxon>eudicotyledons</taxon>
        <taxon>Gunneridae</taxon>
        <taxon>Pentapetalae</taxon>
        <taxon>asterids</taxon>
        <taxon>Ericales</taxon>
        <taxon>Actinidiaceae</taxon>
        <taxon>Actinidia</taxon>
    </lineage>
</organism>
<dbReference type="OrthoDB" id="1427173at2759"/>
<sequence>MFSKSQVGYLLLLLLSISTLHQTVLGARNLKEKAEGEESSEIWSKSFNSTSNEGFFAIDRKVPSSPDPLHNR</sequence>
<feature type="chain" id="PRO_5015358225" evidence="1">
    <location>
        <begin position="27"/>
        <end position="72"/>
    </location>
</feature>
<dbReference type="InParanoid" id="A0A2R6QL47"/>
<evidence type="ECO:0000313" key="2">
    <source>
        <dbReference type="EMBL" id="PSS10143.1"/>
    </source>
</evidence>
<reference evidence="3" key="2">
    <citation type="journal article" date="2018" name="BMC Genomics">
        <title>A manually annotated Actinidia chinensis var. chinensis (kiwifruit) genome highlights the challenges associated with draft genomes and gene prediction in plants.</title>
        <authorList>
            <person name="Pilkington S.M."/>
            <person name="Crowhurst R."/>
            <person name="Hilario E."/>
            <person name="Nardozza S."/>
            <person name="Fraser L."/>
            <person name="Peng Y."/>
            <person name="Gunaseelan K."/>
            <person name="Simpson R."/>
            <person name="Tahir J."/>
            <person name="Deroles S.C."/>
            <person name="Templeton K."/>
            <person name="Luo Z."/>
            <person name="Davy M."/>
            <person name="Cheng C."/>
            <person name="McNeilage M."/>
            <person name="Scaglione D."/>
            <person name="Liu Y."/>
            <person name="Zhang Q."/>
            <person name="Datson P."/>
            <person name="De Silva N."/>
            <person name="Gardiner S.E."/>
            <person name="Bassett H."/>
            <person name="Chagne D."/>
            <person name="McCallum J."/>
            <person name="Dzierzon H."/>
            <person name="Deng C."/>
            <person name="Wang Y.Y."/>
            <person name="Barron L."/>
            <person name="Manako K."/>
            <person name="Bowen J."/>
            <person name="Foster T.M."/>
            <person name="Erridge Z.A."/>
            <person name="Tiffin H."/>
            <person name="Waite C.N."/>
            <person name="Davies K.M."/>
            <person name="Grierson E.P."/>
            <person name="Laing W.A."/>
            <person name="Kirk R."/>
            <person name="Chen X."/>
            <person name="Wood M."/>
            <person name="Montefiori M."/>
            <person name="Brummell D.A."/>
            <person name="Schwinn K.E."/>
            <person name="Catanach A."/>
            <person name="Fullerton C."/>
            <person name="Li D."/>
            <person name="Meiyalaghan S."/>
            <person name="Nieuwenhuizen N."/>
            <person name="Read N."/>
            <person name="Prakash R."/>
            <person name="Hunter D."/>
            <person name="Zhang H."/>
            <person name="McKenzie M."/>
            <person name="Knabel M."/>
            <person name="Harris A."/>
            <person name="Allan A.C."/>
            <person name="Gleave A."/>
            <person name="Chen A."/>
            <person name="Janssen B.J."/>
            <person name="Plunkett B."/>
            <person name="Ampomah-Dwamena C."/>
            <person name="Voogd C."/>
            <person name="Leif D."/>
            <person name="Lafferty D."/>
            <person name="Souleyre E.J.F."/>
            <person name="Varkonyi-Gasic E."/>
            <person name="Gambi F."/>
            <person name="Hanley J."/>
            <person name="Yao J.L."/>
            <person name="Cheung J."/>
            <person name="David K.M."/>
            <person name="Warren B."/>
            <person name="Marsh K."/>
            <person name="Snowden K.C."/>
            <person name="Lin-Wang K."/>
            <person name="Brian L."/>
            <person name="Martinez-Sanchez M."/>
            <person name="Wang M."/>
            <person name="Ileperuma N."/>
            <person name="Macnee N."/>
            <person name="Campin R."/>
            <person name="McAtee P."/>
            <person name="Drummond R.S.M."/>
            <person name="Espley R.V."/>
            <person name="Ireland H.S."/>
            <person name="Wu R."/>
            <person name="Atkinson R.G."/>
            <person name="Karunairetnam S."/>
            <person name="Bulley S."/>
            <person name="Chunkath S."/>
            <person name="Hanley Z."/>
            <person name="Storey R."/>
            <person name="Thrimawithana A.H."/>
            <person name="Thomson S."/>
            <person name="David C."/>
            <person name="Testolin R."/>
            <person name="Huang H."/>
            <person name="Hellens R.P."/>
            <person name="Schaffer R.J."/>
        </authorList>
    </citation>
    <scope>NUCLEOTIDE SEQUENCE [LARGE SCALE GENOMIC DNA]</scope>
    <source>
        <strain evidence="3">cv. Red5</strain>
    </source>
</reference>
<accession>A0A2R6QL47</accession>
<dbReference type="EMBL" id="NKQK01000015">
    <property type="protein sequence ID" value="PSS10143.1"/>
    <property type="molecule type" value="Genomic_DNA"/>
</dbReference>
<dbReference type="Proteomes" id="UP000241394">
    <property type="component" value="Chromosome LG15"/>
</dbReference>
<keyword evidence="1" id="KW-0732">Signal</keyword>
<evidence type="ECO:0000313" key="3">
    <source>
        <dbReference type="Proteomes" id="UP000241394"/>
    </source>
</evidence>
<gene>
    <name evidence="2" type="ORF">CEY00_Acc17257</name>
</gene>
<name>A0A2R6QL47_ACTCC</name>